<evidence type="ECO:0000256" key="7">
    <source>
        <dbReference type="ARBA" id="ARBA00023136"/>
    </source>
</evidence>
<feature type="transmembrane region" description="Helical" evidence="10">
    <location>
        <begin position="118"/>
        <end position="142"/>
    </location>
</feature>
<feature type="transmembrane region" description="Helical" evidence="10">
    <location>
        <begin position="74"/>
        <end position="98"/>
    </location>
</feature>
<evidence type="ECO:0000256" key="3">
    <source>
        <dbReference type="ARBA" id="ARBA00022679"/>
    </source>
</evidence>
<keyword evidence="6 10" id="KW-0443">Lipid metabolism</keyword>
<keyword evidence="12" id="KW-1185">Reference proteome</keyword>
<dbReference type="SMART" id="SM01207">
    <property type="entry name" value="G3P_acyltransf"/>
    <property type="match status" value="1"/>
</dbReference>
<evidence type="ECO:0000256" key="9">
    <source>
        <dbReference type="ARBA" id="ARBA00023264"/>
    </source>
</evidence>
<name>A0AAE4APE0_9BACT</name>
<dbReference type="RefSeq" id="WP_307260647.1">
    <property type="nucleotide sequence ID" value="NZ_JAUSVL010000001.1"/>
</dbReference>
<keyword evidence="11" id="KW-0012">Acyltransferase</keyword>
<protein>
    <recommendedName>
        <fullName evidence="10">Glycerol-3-phosphate acyltransferase</fullName>
    </recommendedName>
    <alternativeName>
        <fullName evidence="10">Acyl-PO4 G3P acyltransferase</fullName>
    </alternativeName>
    <alternativeName>
        <fullName evidence="10">Acyl-phosphate--glycerol-3-phosphate acyltransferase</fullName>
    </alternativeName>
    <alternativeName>
        <fullName evidence="10">G3P acyltransferase</fullName>
        <shortName evidence="10">GPAT</shortName>
        <ecNumber evidence="10">2.3.1.275</ecNumber>
    </alternativeName>
    <alternativeName>
        <fullName evidence="10">Lysophosphatidic acid synthase</fullName>
        <shortName evidence="10">LPA synthase</shortName>
    </alternativeName>
</protein>
<keyword evidence="9 10" id="KW-1208">Phospholipid metabolism</keyword>
<accession>A0AAE4APE0</accession>
<keyword evidence="5 10" id="KW-1133">Transmembrane helix</keyword>
<dbReference type="InterPro" id="IPR003811">
    <property type="entry name" value="G3P_acylTferase_PlsY"/>
</dbReference>
<comment type="catalytic activity">
    <reaction evidence="10">
        <text>an acyl phosphate + sn-glycerol 3-phosphate = a 1-acyl-sn-glycero-3-phosphate + phosphate</text>
        <dbReference type="Rhea" id="RHEA:34075"/>
        <dbReference type="ChEBI" id="CHEBI:43474"/>
        <dbReference type="ChEBI" id="CHEBI:57597"/>
        <dbReference type="ChEBI" id="CHEBI:57970"/>
        <dbReference type="ChEBI" id="CHEBI:59918"/>
        <dbReference type="EC" id="2.3.1.275"/>
    </reaction>
</comment>
<keyword evidence="7 10" id="KW-0472">Membrane</keyword>
<evidence type="ECO:0000256" key="10">
    <source>
        <dbReference type="HAMAP-Rule" id="MF_01043"/>
    </source>
</evidence>
<dbReference type="PANTHER" id="PTHR30309">
    <property type="entry name" value="INNER MEMBRANE PROTEIN YGIH"/>
    <property type="match status" value="1"/>
</dbReference>
<feature type="transmembrane region" description="Helical" evidence="10">
    <location>
        <begin position="149"/>
        <end position="170"/>
    </location>
</feature>
<comment type="subcellular location">
    <subcellularLocation>
        <location evidence="10">Cell membrane</location>
        <topology evidence="10">Multi-pass membrane protein</topology>
    </subcellularLocation>
</comment>
<organism evidence="11 12">
    <name type="scientific">Oligosphaera ethanolica</name>
    <dbReference type="NCBI Taxonomy" id="760260"/>
    <lineage>
        <taxon>Bacteria</taxon>
        <taxon>Pseudomonadati</taxon>
        <taxon>Lentisphaerota</taxon>
        <taxon>Oligosphaeria</taxon>
        <taxon>Oligosphaerales</taxon>
        <taxon>Oligosphaeraceae</taxon>
        <taxon>Oligosphaera</taxon>
    </lineage>
</organism>
<evidence type="ECO:0000256" key="8">
    <source>
        <dbReference type="ARBA" id="ARBA00023209"/>
    </source>
</evidence>
<comment type="similarity">
    <text evidence="10">Belongs to the PlsY family.</text>
</comment>
<dbReference type="GO" id="GO:0043772">
    <property type="term" value="F:acyl-phosphate glycerol-3-phosphate acyltransferase activity"/>
    <property type="evidence" value="ECO:0007669"/>
    <property type="project" value="UniProtKB-UniRule"/>
</dbReference>
<evidence type="ECO:0000256" key="5">
    <source>
        <dbReference type="ARBA" id="ARBA00022989"/>
    </source>
</evidence>
<dbReference type="EMBL" id="JAUSVL010000001">
    <property type="protein sequence ID" value="MDQ0289257.1"/>
    <property type="molecule type" value="Genomic_DNA"/>
</dbReference>
<keyword evidence="2 10" id="KW-0444">Lipid biosynthesis</keyword>
<comment type="function">
    <text evidence="10">Catalyzes the transfer of an acyl group from acyl-phosphate (acyl-PO(4)) to glycerol-3-phosphate (G3P) to form lysophosphatidic acid (LPA). This enzyme utilizes acyl-phosphate as fatty acyl donor, but not acyl-CoA or acyl-ACP.</text>
</comment>
<dbReference type="PANTHER" id="PTHR30309:SF0">
    <property type="entry name" value="GLYCEROL-3-PHOSPHATE ACYLTRANSFERASE-RELATED"/>
    <property type="match status" value="1"/>
</dbReference>
<keyword evidence="8 10" id="KW-0594">Phospholipid biosynthesis</keyword>
<feature type="transmembrane region" description="Helical" evidence="10">
    <location>
        <begin position="176"/>
        <end position="193"/>
    </location>
</feature>
<dbReference type="GO" id="GO:0005886">
    <property type="term" value="C:plasma membrane"/>
    <property type="evidence" value="ECO:0007669"/>
    <property type="project" value="UniProtKB-SubCell"/>
</dbReference>
<dbReference type="Pfam" id="PF02660">
    <property type="entry name" value="G3P_acyltransf"/>
    <property type="match status" value="1"/>
</dbReference>
<evidence type="ECO:0000256" key="1">
    <source>
        <dbReference type="ARBA" id="ARBA00022475"/>
    </source>
</evidence>
<dbReference type="AlphaFoldDB" id="A0AAE4APE0"/>
<evidence type="ECO:0000256" key="6">
    <source>
        <dbReference type="ARBA" id="ARBA00023098"/>
    </source>
</evidence>
<comment type="caution">
    <text evidence="11">The sequence shown here is derived from an EMBL/GenBank/DDBJ whole genome shotgun (WGS) entry which is preliminary data.</text>
</comment>
<evidence type="ECO:0000256" key="4">
    <source>
        <dbReference type="ARBA" id="ARBA00022692"/>
    </source>
</evidence>
<dbReference type="GO" id="GO:0008654">
    <property type="term" value="P:phospholipid biosynthetic process"/>
    <property type="evidence" value="ECO:0007669"/>
    <property type="project" value="UniProtKB-UniRule"/>
</dbReference>
<dbReference type="Proteomes" id="UP001238163">
    <property type="component" value="Unassembled WGS sequence"/>
</dbReference>
<gene>
    <name evidence="10" type="primary">plsY</name>
    <name evidence="11" type="ORF">J3R75_001364</name>
</gene>
<keyword evidence="3 10" id="KW-0808">Transferase</keyword>
<evidence type="ECO:0000313" key="11">
    <source>
        <dbReference type="EMBL" id="MDQ0289257.1"/>
    </source>
</evidence>
<dbReference type="EC" id="2.3.1.275" evidence="10"/>
<dbReference type="NCBIfam" id="TIGR00023">
    <property type="entry name" value="glycerol-3-phosphate 1-O-acyltransferase PlsY"/>
    <property type="match status" value="1"/>
</dbReference>
<comment type="subunit">
    <text evidence="10">Probably interacts with PlsX.</text>
</comment>
<proteinExistence type="inferred from homology"/>
<sequence length="215" mass="23459">MPDSHFVSSALVVFLLSYLVGCTPCGFLIGKFNGLDIRRHGSCNIGATNVRRTLGRDWGLLCFFLDFFKGYLPVLVIGHGLGAATAVGFEWGGIFAAFGTVLGHVYPCWLNFKGGKGVATSLGSVLGVAFWPVLIGGVFWLLSFLRYRIVAIASMVAGVAMAFTAFVMRVAGNDKVHWPAVFLLTILAALIIYRHKENIQRIRDGKELAFGKIRR</sequence>
<comment type="pathway">
    <text evidence="10">Lipid metabolism; phospholipid metabolism.</text>
</comment>
<reference evidence="11" key="1">
    <citation type="submission" date="2023-07" db="EMBL/GenBank/DDBJ databases">
        <title>Genomic Encyclopedia of Type Strains, Phase IV (KMG-IV): sequencing the most valuable type-strain genomes for metagenomic binning, comparative biology and taxonomic classification.</title>
        <authorList>
            <person name="Goeker M."/>
        </authorList>
    </citation>
    <scope>NUCLEOTIDE SEQUENCE</scope>
    <source>
        <strain evidence="11">DSM 24202</strain>
    </source>
</reference>
<dbReference type="HAMAP" id="MF_01043">
    <property type="entry name" value="PlsY"/>
    <property type="match status" value="1"/>
</dbReference>
<evidence type="ECO:0000256" key="2">
    <source>
        <dbReference type="ARBA" id="ARBA00022516"/>
    </source>
</evidence>
<feature type="transmembrane region" description="Helical" evidence="10">
    <location>
        <begin position="6"/>
        <end position="29"/>
    </location>
</feature>
<keyword evidence="1 10" id="KW-1003">Cell membrane</keyword>
<evidence type="ECO:0000313" key="12">
    <source>
        <dbReference type="Proteomes" id="UP001238163"/>
    </source>
</evidence>
<keyword evidence="4 10" id="KW-0812">Transmembrane</keyword>